<name>A0A1F7TJY4_9BACT</name>
<dbReference type="Proteomes" id="UP000177885">
    <property type="component" value="Unassembled WGS sequence"/>
</dbReference>
<dbReference type="AlphaFoldDB" id="A0A1F7TJY4"/>
<gene>
    <name evidence="3" type="ORF">A2856_03495</name>
</gene>
<reference evidence="3 4" key="1">
    <citation type="journal article" date="2016" name="Nat. Commun.">
        <title>Thousands of microbial genomes shed light on interconnected biogeochemical processes in an aquifer system.</title>
        <authorList>
            <person name="Anantharaman K."/>
            <person name="Brown C.T."/>
            <person name="Hug L.A."/>
            <person name="Sharon I."/>
            <person name="Castelle C.J."/>
            <person name="Probst A.J."/>
            <person name="Thomas B.C."/>
            <person name="Singh A."/>
            <person name="Wilkins M.J."/>
            <person name="Karaoz U."/>
            <person name="Brodie E.L."/>
            <person name="Williams K.H."/>
            <person name="Hubbard S.S."/>
            <person name="Banfield J.F."/>
        </authorList>
    </citation>
    <scope>NUCLEOTIDE SEQUENCE [LARGE SCALE GENOMIC DNA]</scope>
</reference>
<proteinExistence type="predicted"/>
<dbReference type="InterPro" id="IPR022029">
    <property type="entry name" value="YoaR-like_PG-bd"/>
</dbReference>
<dbReference type="EMBL" id="MGDT01000008">
    <property type="protein sequence ID" value="OGL66262.1"/>
    <property type="molecule type" value="Genomic_DNA"/>
</dbReference>
<sequence>MEAVTFWRTTTFAAVVFFLLSAAAGSILAATWAQQYEDRVGPRVRVGSVEVGGLTREEALERLQRATDERLSRGVEVELNGRAAAIPLITLRSGDTTEDVSFDEDAAVAEALARGRSPNPALDALSLLRLKFVGDGERVDIPVSVTRENVEANVRAAFPDLETPTQETAFAFKKTRGGWTGEVVEGKVGRLFDFDAFAPRLTRSLQSLESSTVRLTMTSARPDVDVEAARFLLSEGIEALENAPVLIAERPDGSGSSWSVGADALARMLVAQSRDGRVVLTVKADAFDALLDDTASALERPAQNARFQVVDGKVTEFATSSTGVALDRAATRNAFEDALSATPAVAVVVLEETAPEVSTDEGNDLGITEALGTGTSSFKGSPGNRIKNIRNGVRLLNGILIAPDETFSLTDALKPFTLENGYLPELVIKGDKIEPELGGGLCQIGTTTFRAAMNSGLPIAERRNHSLVVSYYNDPGNGNPGTDATIYEPAPDLKFVNDTGHYILFQAQMNEASQSLAFTFWGTSDGREGSYTPPKVIRWIPYGEDVRTETADLAAGVEKCQAPHIGADTTFTYAITRADGSTEETVFDSHYRPLPRLCLIGKATAEVIPIESLDTGGTVSEPVTTP</sequence>
<dbReference type="STRING" id="1802385.A2856_03495"/>
<dbReference type="InterPro" id="IPR007391">
    <property type="entry name" value="Vancomycin_resist_VanW"/>
</dbReference>
<feature type="signal peptide" evidence="1">
    <location>
        <begin position="1"/>
        <end position="29"/>
    </location>
</feature>
<evidence type="ECO:0000313" key="4">
    <source>
        <dbReference type="Proteomes" id="UP000177885"/>
    </source>
</evidence>
<comment type="caution">
    <text evidence="3">The sequence shown here is derived from an EMBL/GenBank/DDBJ whole genome shotgun (WGS) entry which is preliminary data.</text>
</comment>
<protein>
    <recommendedName>
        <fullName evidence="2">YoaR-like putative peptidoglycan binding domain-containing protein</fullName>
    </recommendedName>
</protein>
<dbReference type="PANTHER" id="PTHR35788:SF1">
    <property type="entry name" value="EXPORTED PROTEIN"/>
    <property type="match status" value="1"/>
</dbReference>
<dbReference type="Pfam" id="PF12229">
    <property type="entry name" value="PG_binding_4"/>
    <property type="match status" value="1"/>
</dbReference>
<keyword evidence="1" id="KW-0732">Signal</keyword>
<evidence type="ECO:0000259" key="2">
    <source>
        <dbReference type="Pfam" id="PF12229"/>
    </source>
</evidence>
<evidence type="ECO:0000313" key="3">
    <source>
        <dbReference type="EMBL" id="OGL66262.1"/>
    </source>
</evidence>
<feature type="chain" id="PRO_5009532801" description="YoaR-like putative peptidoglycan binding domain-containing protein" evidence="1">
    <location>
        <begin position="30"/>
        <end position="626"/>
    </location>
</feature>
<dbReference type="InterPro" id="IPR052913">
    <property type="entry name" value="Glycopeptide_resist_protein"/>
</dbReference>
<evidence type="ECO:0000256" key="1">
    <source>
        <dbReference type="SAM" id="SignalP"/>
    </source>
</evidence>
<accession>A0A1F7TJY4</accession>
<dbReference type="Pfam" id="PF04294">
    <property type="entry name" value="VanW"/>
    <property type="match status" value="1"/>
</dbReference>
<feature type="domain" description="YoaR-like putative peptidoglycan binding" evidence="2">
    <location>
        <begin position="275"/>
        <end position="341"/>
    </location>
</feature>
<organism evidence="3 4">
    <name type="scientific">Candidatus Uhrbacteria bacterium RIFCSPHIGHO2_01_FULL_63_20</name>
    <dbReference type="NCBI Taxonomy" id="1802385"/>
    <lineage>
        <taxon>Bacteria</taxon>
        <taxon>Candidatus Uhriibacteriota</taxon>
    </lineage>
</organism>
<dbReference type="PANTHER" id="PTHR35788">
    <property type="entry name" value="EXPORTED PROTEIN-RELATED"/>
    <property type="match status" value="1"/>
</dbReference>